<dbReference type="AlphaFoldDB" id="A0A1M5NGG4"/>
<reference evidence="2 3" key="1">
    <citation type="submission" date="2016-11" db="EMBL/GenBank/DDBJ databases">
        <authorList>
            <person name="Jaros S."/>
            <person name="Januszkiewicz K."/>
            <person name="Wedrychowicz H."/>
        </authorList>
    </citation>
    <scope>NUCLEOTIDE SEQUENCE [LARGE SCALE GENOMIC DNA]</scope>
    <source>
        <strain evidence="2 3">IBRC-M 10683</strain>
    </source>
</reference>
<evidence type="ECO:0000256" key="1">
    <source>
        <dbReference type="SAM" id="Phobius"/>
    </source>
</evidence>
<evidence type="ECO:0000313" key="2">
    <source>
        <dbReference type="EMBL" id="SHG88582.1"/>
    </source>
</evidence>
<feature type="transmembrane region" description="Helical" evidence="1">
    <location>
        <begin position="7"/>
        <end position="27"/>
    </location>
</feature>
<accession>A0A1M5NGG4</accession>
<proteinExistence type="predicted"/>
<name>A0A1M5NGG4_9BACI</name>
<organism evidence="2 3">
    <name type="scientific">Ornithinibacillus halophilus</name>
    <dbReference type="NCBI Taxonomy" id="930117"/>
    <lineage>
        <taxon>Bacteria</taxon>
        <taxon>Bacillati</taxon>
        <taxon>Bacillota</taxon>
        <taxon>Bacilli</taxon>
        <taxon>Bacillales</taxon>
        <taxon>Bacillaceae</taxon>
        <taxon>Ornithinibacillus</taxon>
    </lineage>
</organism>
<keyword evidence="1" id="KW-0472">Membrane</keyword>
<dbReference type="EMBL" id="FQVW01000079">
    <property type="protein sequence ID" value="SHG88582.1"/>
    <property type="molecule type" value="Genomic_DNA"/>
</dbReference>
<dbReference type="Proteomes" id="UP000183988">
    <property type="component" value="Unassembled WGS sequence"/>
</dbReference>
<feature type="transmembrane region" description="Helical" evidence="1">
    <location>
        <begin position="47"/>
        <end position="68"/>
    </location>
</feature>
<keyword evidence="3" id="KW-1185">Reference proteome</keyword>
<keyword evidence="1" id="KW-0812">Transmembrane</keyword>
<dbReference type="RefSeq" id="WP_072892068.1">
    <property type="nucleotide sequence ID" value="NZ_FQVW01000079.1"/>
</dbReference>
<evidence type="ECO:0000313" key="3">
    <source>
        <dbReference type="Proteomes" id="UP000183988"/>
    </source>
</evidence>
<protein>
    <submittedName>
        <fullName evidence="2">Uncharacterized protein</fullName>
    </submittedName>
</protein>
<gene>
    <name evidence="2" type="ORF">SAMN05216225_10797</name>
</gene>
<keyword evidence="1" id="KW-1133">Transmembrane helix</keyword>
<sequence length="75" mass="8306">MSKTKFTLLITLGIVGGIFILGVLRWLGLDISLANVWFKVFGEPNTVSTTIVSLITILVCYFIIRVAYKKAVNSQ</sequence>